<feature type="short sequence motif" description="DGA/G" evidence="4">
    <location>
        <begin position="193"/>
        <end position="195"/>
    </location>
</feature>
<sequence length="340" mass="37134">MWRRPSPTLPLSLALQGGGAHGAFTWGVLDGLLESGRFHFDAVSGSSAGAMNALLLADGLARGGPEGAREALDRFWDRLAAQLPTEWLIDGDPEQPGLAPGVQMMLQWVHFLSPYQLNPLGLNPLADLLRELVDFERLRRPDALRLYVAATRADTGRLRLFGNAELSVDVALASACLPTLHHAVEIDGQPYWDGGYCANPALFPLVQGGHADDLLIVMLSLLQHPGHPTSAAAIRTRVVEITFNATFQREAALLGQACRLASGSWLSLGPFERRLRRLRCHLIDAQEALGHLGSETKLLAHRPFLLHLKALGRQRATRWMDEHGAALGRRSTVDLETLFG</sequence>
<reference evidence="6" key="1">
    <citation type="submission" date="2022-04" db="EMBL/GenBank/DDBJ databases">
        <title>Whole genome sequence of Sphaerotilus sp. FB-5.</title>
        <authorList>
            <person name="Takeda M."/>
            <person name="Narihara S."/>
            <person name="Akimoto M."/>
            <person name="Akimoto R."/>
            <person name="Nishiyashiki S."/>
            <person name="Murakami T."/>
        </authorList>
    </citation>
    <scope>NUCLEOTIDE SEQUENCE</scope>
    <source>
        <strain evidence="6">FB-5</strain>
    </source>
</reference>
<evidence type="ECO:0000259" key="5">
    <source>
        <dbReference type="PROSITE" id="PS51635"/>
    </source>
</evidence>
<keyword evidence="7" id="KW-1185">Reference proteome</keyword>
<dbReference type="InterPro" id="IPR050301">
    <property type="entry name" value="NTE"/>
</dbReference>
<organism evidence="6 7">
    <name type="scientific">Sphaerotilus microaerophilus</name>
    <dbReference type="NCBI Taxonomy" id="2914710"/>
    <lineage>
        <taxon>Bacteria</taxon>
        <taxon>Pseudomonadati</taxon>
        <taxon>Pseudomonadota</taxon>
        <taxon>Betaproteobacteria</taxon>
        <taxon>Burkholderiales</taxon>
        <taxon>Sphaerotilaceae</taxon>
        <taxon>Sphaerotilus</taxon>
    </lineage>
</organism>
<evidence type="ECO:0000313" key="7">
    <source>
        <dbReference type="Proteomes" id="UP001057498"/>
    </source>
</evidence>
<keyword evidence="3 4" id="KW-0443">Lipid metabolism</keyword>
<feature type="active site" description="Proton acceptor" evidence="4">
    <location>
        <position position="193"/>
    </location>
</feature>
<keyword evidence="2 4" id="KW-0442">Lipid degradation</keyword>
<protein>
    <submittedName>
        <fullName evidence="6">Alpha/beta hydrolase</fullName>
    </submittedName>
</protein>
<dbReference type="EMBL" id="AP025730">
    <property type="protein sequence ID" value="BDI03402.1"/>
    <property type="molecule type" value="Genomic_DNA"/>
</dbReference>
<dbReference type="PANTHER" id="PTHR14226">
    <property type="entry name" value="NEUROPATHY TARGET ESTERASE/SWISS CHEESE D.MELANOGASTER"/>
    <property type="match status" value="1"/>
</dbReference>
<feature type="short sequence motif" description="GXSXG" evidence="4">
    <location>
        <begin position="45"/>
        <end position="49"/>
    </location>
</feature>
<evidence type="ECO:0000256" key="3">
    <source>
        <dbReference type="ARBA" id="ARBA00023098"/>
    </source>
</evidence>
<gene>
    <name evidence="6" type="ORF">CATMQ487_03720</name>
</gene>
<dbReference type="Gene3D" id="3.40.1090.10">
    <property type="entry name" value="Cytosolic phospholipase A2 catalytic domain"/>
    <property type="match status" value="2"/>
</dbReference>
<keyword evidence="1 4" id="KW-0378">Hydrolase</keyword>
<feature type="domain" description="PNPLA" evidence="5">
    <location>
        <begin position="13"/>
        <end position="206"/>
    </location>
</feature>
<dbReference type="RefSeq" id="WP_251971693.1">
    <property type="nucleotide sequence ID" value="NZ_AP025730.1"/>
</dbReference>
<evidence type="ECO:0000256" key="2">
    <source>
        <dbReference type="ARBA" id="ARBA00022963"/>
    </source>
</evidence>
<dbReference type="PROSITE" id="PS51635">
    <property type="entry name" value="PNPLA"/>
    <property type="match status" value="1"/>
</dbReference>
<evidence type="ECO:0000313" key="6">
    <source>
        <dbReference type="EMBL" id="BDI03402.1"/>
    </source>
</evidence>
<feature type="short sequence motif" description="GXGXXG" evidence="4">
    <location>
        <begin position="17"/>
        <end position="22"/>
    </location>
</feature>
<dbReference type="PANTHER" id="PTHR14226:SF78">
    <property type="entry name" value="SLR0060 PROTEIN"/>
    <property type="match status" value="1"/>
</dbReference>
<dbReference type="SUPFAM" id="SSF52151">
    <property type="entry name" value="FabD/lysophospholipase-like"/>
    <property type="match status" value="1"/>
</dbReference>
<dbReference type="GO" id="GO:0016787">
    <property type="term" value="F:hydrolase activity"/>
    <property type="evidence" value="ECO:0007669"/>
    <property type="project" value="UniProtKB-KW"/>
</dbReference>
<evidence type="ECO:0000256" key="1">
    <source>
        <dbReference type="ARBA" id="ARBA00022801"/>
    </source>
</evidence>
<accession>A0ABM7YGW2</accession>
<name>A0ABM7YGW2_9BURK</name>
<dbReference type="InterPro" id="IPR016035">
    <property type="entry name" value="Acyl_Trfase/lysoPLipase"/>
</dbReference>
<proteinExistence type="predicted"/>
<dbReference type="InterPro" id="IPR002641">
    <property type="entry name" value="PNPLA_dom"/>
</dbReference>
<dbReference type="Pfam" id="PF01734">
    <property type="entry name" value="Patatin"/>
    <property type="match status" value="1"/>
</dbReference>
<dbReference type="Proteomes" id="UP001057498">
    <property type="component" value="Chromosome"/>
</dbReference>
<feature type="active site" description="Nucleophile" evidence="4">
    <location>
        <position position="47"/>
    </location>
</feature>
<evidence type="ECO:0000256" key="4">
    <source>
        <dbReference type="PROSITE-ProRule" id="PRU01161"/>
    </source>
</evidence>